<dbReference type="RefSeq" id="WP_372824312.1">
    <property type="nucleotide sequence ID" value="NZ_JARRIF010000002.1"/>
</dbReference>
<keyword evidence="2" id="KW-1185">Reference proteome</keyword>
<comment type="caution">
    <text evidence="1">The sequence shown here is derived from an EMBL/GenBank/DDBJ whole genome shotgun (WGS) entry which is preliminary data.</text>
</comment>
<accession>A0ABV4T8K8</accession>
<organism evidence="1 2">
    <name type="scientific">Pyrococcus kukulkanii</name>
    <dbReference type="NCBI Taxonomy" id="1609559"/>
    <lineage>
        <taxon>Archaea</taxon>
        <taxon>Methanobacteriati</taxon>
        <taxon>Methanobacteriota</taxon>
        <taxon>Thermococci</taxon>
        <taxon>Thermococcales</taxon>
        <taxon>Thermococcaceae</taxon>
        <taxon>Pyrococcus</taxon>
    </lineage>
</organism>
<name>A0ABV4T8K8_9EURY</name>
<evidence type="ECO:0000313" key="1">
    <source>
        <dbReference type="EMBL" id="MFA4805031.1"/>
    </source>
</evidence>
<reference evidence="1 2" key="1">
    <citation type="submission" date="2023-03" db="EMBL/GenBank/DDBJ databases">
        <title>Speciation in Pyrococcus: adaptation to high temperature as a mechanism.</title>
        <authorList>
            <person name="Gu J."/>
        </authorList>
    </citation>
    <scope>NUCLEOTIDE SEQUENCE [LARGE SCALE GENOMIC DNA]</scope>
    <source>
        <strain evidence="1 2">LMOA34</strain>
    </source>
</reference>
<dbReference type="Proteomes" id="UP001571980">
    <property type="component" value="Unassembled WGS sequence"/>
</dbReference>
<evidence type="ECO:0000313" key="2">
    <source>
        <dbReference type="Proteomes" id="UP001571980"/>
    </source>
</evidence>
<dbReference type="EMBL" id="JARRIG010000006">
    <property type="protein sequence ID" value="MFA4805031.1"/>
    <property type="molecule type" value="Genomic_DNA"/>
</dbReference>
<sequence>MSRKAILALIISLLTLATVSVAADETIAKEIMPDKNSENSESTQVPPYCIVTLMDIDKDTWEPGVPIGIYAYVNARFKMPPCSHMPILMHSIHDGGDIPGAIASVFFGYIPGQRIDAAWTDSYGSGFGKFWHAHAEVKV</sequence>
<gene>
    <name evidence="1" type="ORF">P8X34_09880</name>
</gene>
<protein>
    <submittedName>
        <fullName evidence="1">Uncharacterized protein</fullName>
    </submittedName>
</protein>
<proteinExistence type="predicted"/>